<evidence type="ECO:0000313" key="2">
    <source>
        <dbReference type="Proteomes" id="UP000321424"/>
    </source>
</evidence>
<comment type="caution">
    <text evidence="1">The sequence shown here is derived from an EMBL/GenBank/DDBJ whole genome shotgun (WGS) entry which is preliminary data.</text>
</comment>
<gene>
    <name evidence="1" type="ORF">NN4_26720</name>
</gene>
<dbReference type="EMBL" id="BJXA01000014">
    <property type="protein sequence ID" value="GEM38153.1"/>
    <property type="molecule type" value="Genomic_DNA"/>
</dbReference>
<dbReference type="Pfam" id="PF12079">
    <property type="entry name" value="DUF3558"/>
    <property type="match status" value="1"/>
</dbReference>
<evidence type="ECO:0008006" key="3">
    <source>
        <dbReference type="Google" id="ProtNLM"/>
    </source>
</evidence>
<keyword evidence="2" id="KW-1185">Reference proteome</keyword>
<organism evidence="1 2">
    <name type="scientific">Nocardia ninae NBRC 108245</name>
    <dbReference type="NCBI Taxonomy" id="1210091"/>
    <lineage>
        <taxon>Bacteria</taxon>
        <taxon>Bacillati</taxon>
        <taxon>Actinomycetota</taxon>
        <taxon>Actinomycetes</taxon>
        <taxon>Mycobacteriales</taxon>
        <taxon>Nocardiaceae</taxon>
        <taxon>Nocardia</taxon>
    </lineage>
</organism>
<protein>
    <recommendedName>
        <fullName evidence="3">DUF3558 domain-containing protein</fullName>
    </recommendedName>
</protein>
<accession>A0A511MBW5</accession>
<reference evidence="1 2" key="1">
    <citation type="submission" date="2019-07" db="EMBL/GenBank/DDBJ databases">
        <title>Whole genome shotgun sequence of Nocardia ninae NBRC 108245.</title>
        <authorList>
            <person name="Hosoyama A."/>
            <person name="Uohara A."/>
            <person name="Ohji S."/>
            <person name="Ichikawa N."/>
        </authorList>
    </citation>
    <scope>NUCLEOTIDE SEQUENCE [LARGE SCALE GENOMIC DNA]</scope>
    <source>
        <strain evidence="1 2">NBRC 108245</strain>
    </source>
</reference>
<dbReference type="InterPro" id="IPR024520">
    <property type="entry name" value="DUF3558"/>
</dbReference>
<proteinExistence type="predicted"/>
<sequence length="202" mass="21127">MLTALAGAAATGCSGDNHSVPPADFTSTAASAASSTTAADWYKPPAAFEGLDPCSIITPAEASALAGRPDLRAARNEGLRPDMSIVGKYDICSWMVGETSPVGVSLQIRDEVLGEVEQGQDAASLWMAEQLGRPANLSHGKNPADLGVEDCAAYVGYSERRAAGVLLTLPTTPATQIPTDTDNLCSRNQTILRDILARVPWK</sequence>
<name>A0A511MBW5_9NOCA</name>
<evidence type="ECO:0000313" key="1">
    <source>
        <dbReference type="EMBL" id="GEM38153.1"/>
    </source>
</evidence>
<dbReference type="AlphaFoldDB" id="A0A511MBW5"/>
<dbReference type="Proteomes" id="UP000321424">
    <property type="component" value="Unassembled WGS sequence"/>
</dbReference>